<proteinExistence type="predicted"/>
<keyword evidence="1" id="KW-1133">Transmembrane helix</keyword>
<keyword evidence="1" id="KW-0812">Transmembrane</keyword>
<dbReference type="AlphaFoldDB" id="A0A9K3HU17"/>
<feature type="transmembrane region" description="Helical" evidence="1">
    <location>
        <begin position="22"/>
        <end position="43"/>
    </location>
</feature>
<name>A0A9K3HU17_HELAN</name>
<keyword evidence="1" id="KW-0472">Membrane</keyword>
<reference evidence="2" key="2">
    <citation type="submission" date="2020-06" db="EMBL/GenBank/DDBJ databases">
        <title>Helianthus annuus Genome sequencing and assembly Release 2.</title>
        <authorList>
            <person name="Gouzy J."/>
            <person name="Langlade N."/>
            <person name="Munos S."/>
        </authorList>
    </citation>
    <scope>NUCLEOTIDE SEQUENCE</scope>
    <source>
        <tissue evidence="2">Leaves</tissue>
    </source>
</reference>
<comment type="caution">
    <text evidence="2">The sequence shown here is derived from an EMBL/GenBank/DDBJ whole genome shotgun (WGS) entry which is preliminary data.</text>
</comment>
<keyword evidence="3" id="KW-1185">Reference proteome</keyword>
<protein>
    <submittedName>
        <fullName evidence="2">Uncharacterized protein</fullName>
    </submittedName>
</protein>
<accession>A0A9K3HU17</accession>
<evidence type="ECO:0000313" key="2">
    <source>
        <dbReference type="EMBL" id="KAF5784215.1"/>
    </source>
</evidence>
<reference evidence="2" key="1">
    <citation type="journal article" date="2017" name="Nature">
        <title>The sunflower genome provides insights into oil metabolism, flowering and Asterid evolution.</title>
        <authorList>
            <person name="Badouin H."/>
            <person name="Gouzy J."/>
            <person name="Grassa C.J."/>
            <person name="Murat F."/>
            <person name="Staton S.E."/>
            <person name="Cottret L."/>
            <person name="Lelandais-Briere C."/>
            <person name="Owens G.L."/>
            <person name="Carrere S."/>
            <person name="Mayjonade B."/>
            <person name="Legrand L."/>
            <person name="Gill N."/>
            <person name="Kane N.C."/>
            <person name="Bowers J.E."/>
            <person name="Hubner S."/>
            <person name="Bellec A."/>
            <person name="Berard A."/>
            <person name="Berges H."/>
            <person name="Blanchet N."/>
            <person name="Boniface M.C."/>
            <person name="Brunel D."/>
            <person name="Catrice O."/>
            <person name="Chaidir N."/>
            <person name="Claudel C."/>
            <person name="Donnadieu C."/>
            <person name="Faraut T."/>
            <person name="Fievet G."/>
            <person name="Helmstetter N."/>
            <person name="King M."/>
            <person name="Knapp S.J."/>
            <person name="Lai Z."/>
            <person name="Le Paslier M.C."/>
            <person name="Lippi Y."/>
            <person name="Lorenzon L."/>
            <person name="Mandel J.R."/>
            <person name="Marage G."/>
            <person name="Marchand G."/>
            <person name="Marquand E."/>
            <person name="Bret-Mestries E."/>
            <person name="Morien E."/>
            <person name="Nambeesan S."/>
            <person name="Nguyen T."/>
            <person name="Pegot-Espagnet P."/>
            <person name="Pouilly N."/>
            <person name="Raftis F."/>
            <person name="Sallet E."/>
            <person name="Schiex T."/>
            <person name="Thomas J."/>
            <person name="Vandecasteele C."/>
            <person name="Vares D."/>
            <person name="Vear F."/>
            <person name="Vautrin S."/>
            <person name="Crespi M."/>
            <person name="Mangin B."/>
            <person name="Burke J.M."/>
            <person name="Salse J."/>
            <person name="Munos S."/>
            <person name="Vincourt P."/>
            <person name="Rieseberg L.H."/>
            <person name="Langlade N.B."/>
        </authorList>
    </citation>
    <scope>NUCLEOTIDE SEQUENCE</scope>
    <source>
        <tissue evidence="2">Leaves</tissue>
    </source>
</reference>
<dbReference type="Gramene" id="mRNA:HanXRQr2_Chr11g0516931">
    <property type="protein sequence ID" value="CDS:HanXRQr2_Chr11g0516931.1"/>
    <property type="gene ID" value="HanXRQr2_Chr11g0516931"/>
</dbReference>
<evidence type="ECO:0000313" key="3">
    <source>
        <dbReference type="Proteomes" id="UP000215914"/>
    </source>
</evidence>
<evidence type="ECO:0000256" key="1">
    <source>
        <dbReference type="SAM" id="Phobius"/>
    </source>
</evidence>
<sequence>MVWLTFDIKTHQNILDRVLKPLIIVAHVLPIVNLWSRSIIVGLHKKNRARICRTCGVWGYHDIGNCPLKKKVYFIVSYVTTYVTLLCNSITLHTGVSENSRIMFGVKKMCPYILTINKAFTKITKSYYSINNV</sequence>
<organism evidence="2 3">
    <name type="scientific">Helianthus annuus</name>
    <name type="common">Common sunflower</name>
    <dbReference type="NCBI Taxonomy" id="4232"/>
    <lineage>
        <taxon>Eukaryota</taxon>
        <taxon>Viridiplantae</taxon>
        <taxon>Streptophyta</taxon>
        <taxon>Embryophyta</taxon>
        <taxon>Tracheophyta</taxon>
        <taxon>Spermatophyta</taxon>
        <taxon>Magnoliopsida</taxon>
        <taxon>eudicotyledons</taxon>
        <taxon>Gunneridae</taxon>
        <taxon>Pentapetalae</taxon>
        <taxon>asterids</taxon>
        <taxon>campanulids</taxon>
        <taxon>Asterales</taxon>
        <taxon>Asteraceae</taxon>
        <taxon>Asteroideae</taxon>
        <taxon>Heliantheae alliance</taxon>
        <taxon>Heliantheae</taxon>
        <taxon>Helianthus</taxon>
    </lineage>
</organism>
<gene>
    <name evidence="2" type="ORF">HanXRQr2_Chr11g0516931</name>
</gene>
<dbReference type="EMBL" id="MNCJ02000326">
    <property type="protein sequence ID" value="KAF5784215.1"/>
    <property type="molecule type" value="Genomic_DNA"/>
</dbReference>
<dbReference type="Proteomes" id="UP000215914">
    <property type="component" value="Unassembled WGS sequence"/>
</dbReference>